<feature type="region of interest" description="Disordered" evidence="1">
    <location>
        <begin position="1"/>
        <end position="22"/>
    </location>
</feature>
<dbReference type="EMBL" id="MU839857">
    <property type="protein sequence ID" value="KAK1749517.1"/>
    <property type="molecule type" value="Genomic_DNA"/>
</dbReference>
<comment type="caution">
    <text evidence="3">The sequence shown here is derived from an EMBL/GenBank/DDBJ whole genome shotgun (WGS) entry which is preliminary data.</text>
</comment>
<evidence type="ECO:0000313" key="3">
    <source>
        <dbReference type="EMBL" id="KAK1749517.1"/>
    </source>
</evidence>
<dbReference type="AlphaFoldDB" id="A0AAJ0F114"/>
<evidence type="ECO:0008006" key="5">
    <source>
        <dbReference type="Google" id="ProtNLM"/>
    </source>
</evidence>
<sequence>MASNPDAKPPSSHAGRDVVSRGRYGPSPLGSATFIGLRTADTLLQYNLLTSGRGAAMLSRLGIATLSPAAHPPSNFLSHSPLPLSTLIIVSMATGSALKQIYWLLHLSREEFPPKAALVVSTYNTLVNTLGSLLLLSASTSAVLATPTVPIPGLGGARISLPTAVGVVMYVVGMTLETVAEEQRKRFKDDPKNKGKICTSGLWGMARHINYGGYTLWRTGYWLAAGGWAAGAAMLAWHSWTFLHSSIPILNEYMGKRYGEQWERYTRDVKYALIPGII</sequence>
<evidence type="ECO:0000256" key="1">
    <source>
        <dbReference type="SAM" id="MobiDB-lite"/>
    </source>
</evidence>
<evidence type="ECO:0000256" key="2">
    <source>
        <dbReference type="SAM" id="Phobius"/>
    </source>
</evidence>
<dbReference type="PANTHER" id="PTHR32251">
    <property type="entry name" value="3-OXO-5-ALPHA-STEROID 4-DEHYDROGENASE"/>
    <property type="match status" value="1"/>
</dbReference>
<dbReference type="PANTHER" id="PTHR32251:SF15">
    <property type="entry name" value="3-OXO-5-ALPHA-STEROID 4-DEHYDROGENASE (DUF1295)"/>
    <property type="match status" value="1"/>
</dbReference>
<keyword evidence="4" id="KW-1185">Reference proteome</keyword>
<dbReference type="Proteomes" id="UP001239445">
    <property type="component" value="Unassembled WGS sequence"/>
</dbReference>
<reference evidence="3" key="1">
    <citation type="submission" date="2023-06" db="EMBL/GenBank/DDBJ databases">
        <title>Genome-scale phylogeny and comparative genomics of the fungal order Sordariales.</title>
        <authorList>
            <consortium name="Lawrence Berkeley National Laboratory"/>
            <person name="Hensen N."/>
            <person name="Bonometti L."/>
            <person name="Westerberg I."/>
            <person name="Brannstrom I.O."/>
            <person name="Guillou S."/>
            <person name="Cros-Aarteil S."/>
            <person name="Calhoun S."/>
            <person name="Haridas S."/>
            <person name="Kuo A."/>
            <person name="Mondo S."/>
            <person name="Pangilinan J."/>
            <person name="Riley R."/>
            <person name="Labutti K."/>
            <person name="Andreopoulos B."/>
            <person name="Lipzen A."/>
            <person name="Chen C."/>
            <person name="Yanf M."/>
            <person name="Daum C."/>
            <person name="Ng V."/>
            <person name="Clum A."/>
            <person name="Steindorff A."/>
            <person name="Ohm R."/>
            <person name="Martin F."/>
            <person name="Silar P."/>
            <person name="Natvig D."/>
            <person name="Lalanne C."/>
            <person name="Gautier V."/>
            <person name="Ament-Velasquez S.L."/>
            <person name="Kruys A."/>
            <person name="Hutchinson M.I."/>
            <person name="Powell A.J."/>
            <person name="Barry K."/>
            <person name="Miller A.N."/>
            <person name="Grigoriev I.V."/>
            <person name="Debuchy R."/>
            <person name="Gladieux P."/>
            <person name="Thoren M.H."/>
            <person name="Johannesson H."/>
        </authorList>
    </citation>
    <scope>NUCLEOTIDE SEQUENCE</scope>
    <source>
        <strain evidence="3">PSN4</strain>
    </source>
</reference>
<accession>A0AAJ0F114</accession>
<feature type="transmembrane region" description="Helical" evidence="2">
    <location>
        <begin position="82"/>
        <end position="105"/>
    </location>
</feature>
<name>A0AAJ0F114_9PEZI</name>
<dbReference type="InterPro" id="IPR010721">
    <property type="entry name" value="UstE-like"/>
</dbReference>
<evidence type="ECO:0000313" key="4">
    <source>
        <dbReference type="Proteomes" id="UP001239445"/>
    </source>
</evidence>
<organism evidence="3 4">
    <name type="scientific">Echria macrotheca</name>
    <dbReference type="NCBI Taxonomy" id="438768"/>
    <lineage>
        <taxon>Eukaryota</taxon>
        <taxon>Fungi</taxon>
        <taxon>Dikarya</taxon>
        <taxon>Ascomycota</taxon>
        <taxon>Pezizomycotina</taxon>
        <taxon>Sordariomycetes</taxon>
        <taxon>Sordariomycetidae</taxon>
        <taxon>Sordariales</taxon>
        <taxon>Schizotheciaceae</taxon>
        <taxon>Echria</taxon>
    </lineage>
</organism>
<feature type="transmembrane region" description="Helical" evidence="2">
    <location>
        <begin position="159"/>
        <end position="180"/>
    </location>
</feature>
<feature type="transmembrane region" description="Helical" evidence="2">
    <location>
        <begin position="117"/>
        <end position="139"/>
    </location>
</feature>
<dbReference type="Gene3D" id="1.20.120.1630">
    <property type="match status" value="1"/>
</dbReference>
<dbReference type="Pfam" id="PF06966">
    <property type="entry name" value="DUF1295"/>
    <property type="match status" value="1"/>
</dbReference>
<gene>
    <name evidence="3" type="ORF">QBC47DRAFT_395773</name>
</gene>
<keyword evidence="2" id="KW-0812">Transmembrane</keyword>
<keyword evidence="2" id="KW-1133">Transmembrane helix</keyword>
<keyword evidence="2" id="KW-0472">Membrane</keyword>
<proteinExistence type="predicted"/>
<protein>
    <recommendedName>
        <fullName evidence="5">Steroid 5-alpha reductase C-terminal domain-containing protein</fullName>
    </recommendedName>
</protein>
<dbReference type="GO" id="GO:0016020">
    <property type="term" value="C:membrane"/>
    <property type="evidence" value="ECO:0007669"/>
    <property type="project" value="TreeGrafter"/>
</dbReference>